<proteinExistence type="predicted"/>
<keyword evidence="1" id="KW-1185">Reference proteome</keyword>
<evidence type="ECO:0000313" key="1">
    <source>
        <dbReference type="Proteomes" id="UP000887574"/>
    </source>
</evidence>
<dbReference type="AlphaFoldDB" id="A0A915E0D6"/>
<name>A0A915E0D6_9BILA</name>
<evidence type="ECO:0000313" key="2">
    <source>
        <dbReference type="WBParaSite" id="jg24575"/>
    </source>
</evidence>
<accession>A0A915E0D6</accession>
<protein>
    <submittedName>
        <fullName evidence="2">Uncharacterized protein</fullName>
    </submittedName>
</protein>
<sequence>MSTMIRLAELLFKDYKQHVVDSLQLGPVPDLKKIKNLAKLFLTPAALLDFLKTATGKSTNSRNPVDFHWHSSCKMVDPLNCHQI</sequence>
<dbReference type="WBParaSite" id="jg24575">
    <property type="protein sequence ID" value="jg24575"/>
    <property type="gene ID" value="jg24575"/>
</dbReference>
<organism evidence="1 2">
    <name type="scientific">Ditylenchus dipsaci</name>
    <dbReference type="NCBI Taxonomy" id="166011"/>
    <lineage>
        <taxon>Eukaryota</taxon>
        <taxon>Metazoa</taxon>
        <taxon>Ecdysozoa</taxon>
        <taxon>Nematoda</taxon>
        <taxon>Chromadorea</taxon>
        <taxon>Rhabditida</taxon>
        <taxon>Tylenchina</taxon>
        <taxon>Tylenchomorpha</taxon>
        <taxon>Sphaerularioidea</taxon>
        <taxon>Anguinidae</taxon>
        <taxon>Anguininae</taxon>
        <taxon>Ditylenchus</taxon>
    </lineage>
</organism>
<reference evidence="2" key="1">
    <citation type="submission" date="2022-11" db="UniProtKB">
        <authorList>
            <consortium name="WormBaseParasite"/>
        </authorList>
    </citation>
    <scope>IDENTIFICATION</scope>
</reference>
<dbReference type="Proteomes" id="UP000887574">
    <property type="component" value="Unplaced"/>
</dbReference>